<keyword evidence="5" id="KW-0998">Cell outer membrane</keyword>
<reference evidence="9 10" key="1">
    <citation type="submission" date="2018-08" db="EMBL/GenBank/DDBJ databases">
        <title>Fibrisoma montanum sp. nov., isolated from Danxia mountain soil.</title>
        <authorList>
            <person name="Huang Y."/>
        </authorList>
    </citation>
    <scope>NUCLEOTIDE SEQUENCE [LARGE SCALE GENOMIC DNA]</scope>
    <source>
        <strain evidence="9 10">HYT19</strain>
    </source>
</reference>
<dbReference type="InterPro" id="IPR033985">
    <property type="entry name" value="SusD-like_N"/>
</dbReference>
<protein>
    <submittedName>
        <fullName evidence="9">RagB/SusD family nutrient uptake outer membrane protein</fullName>
    </submittedName>
</protein>
<evidence type="ECO:0000256" key="6">
    <source>
        <dbReference type="SAM" id="SignalP"/>
    </source>
</evidence>
<feature type="signal peptide" evidence="6">
    <location>
        <begin position="1"/>
        <end position="20"/>
    </location>
</feature>
<gene>
    <name evidence="9" type="ORF">DYU11_01920</name>
</gene>
<dbReference type="CDD" id="cd08977">
    <property type="entry name" value="SusD"/>
    <property type="match status" value="1"/>
</dbReference>
<accession>A0A418MI32</accession>
<dbReference type="InterPro" id="IPR012944">
    <property type="entry name" value="SusD_RagB_dom"/>
</dbReference>
<feature type="domain" description="SusD-like N-terminal" evidence="8">
    <location>
        <begin position="27"/>
        <end position="229"/>
    </location>
</feature>
<evidence type="ECO:0000313" key="9">
    <source>
        <dbReference type="EMBL" id="RIV27098.1"/>
    </source>
</evidence>
<name>A0A418MI32_9BACT</name>
<evidence type="ECO:0000256" key="5">
    <source>
        <dbReference type="ARBA" id="ARBA00023237"/>
    </source>
</evidence>
<dbReference type="SUPFAM" id="SSF48452">
    <property type="entry name" value="TPR-like"/>
    <property type="match status" value="1"/>
</dbReference>
<dbReference type="Pfam" id="PF07980">
    <property type="entry name" value="SusD_RagB"/>
    <property type="match status" value="1"/>
</dbReference>
<feature type="chain" id="PRO_5019443388" evidence="6">
    <location>
        <begin position="21"/>
        <end position="522"/>
    </location>
</feature>
<evidence type="ECO:0000256" key="1">
    <source>
        <dbReference type="ARBA" id="ARBA00004442"/>
    </source>
</evidence>
<dbReference type="Gene3D" id="1.25.40.390">
    <property type="match status" value="1"/>
</dbReference>
<keyword evidence="10" id="KW-1185">Reference proteome</keyword>
<dbReference type="InterPro" id="IPR011990">
    <property type="entry name" value="TPR-like_helical_dom_sf"/>
</dbReference>
<evidence type="ECO:0000259" key="8">
    <source>
        <dbReference type="Pfam" id="PF14322"/>
    </source>
</evidence>
<evidence type="ECO:0000259" key="7">
    <source>
        <dbReference type="Pfam" id="PF07980"/>
    </source>
</evidence>
<organism evidence="9 10">
    <name type="scientific">Fibrisoma montanum</name>
    <dbReference type="NCBI Taxonomy" id="2305895"/>
    <lineage>
        <taxon>Bacteria</taxon>
        <taxon>Pseudomonadati</taxon>
        <taxon>Bacteroidota</taxon>
        <taxon>Cytophagia</taxon>
        <taxon>Cytophagales</taxon>
        <taxon>Spirosomataceae</taxon>
        <taxon>Fibrisoma</taxon>
    </lineage>
</organism>
<evidence type="ECO:0000313" key="10">
    <source>
        <dbReference type="Proteomes" id="UP000283523"/>
    </source>
</evidence>
<dbReference type="GO" id="GO:0009279">
    <property type="term" value="C:cell outer membrane"/>
    <property type="evidence" value="ECO:0007669"/>
    <property type="project" value="UniProtKB-SubCell"/>
</dbReference>
<feature type="domain" description="RagB/SusD" evidence="7">
    <location>
        <begin position="362"/>
        <end position="520"/>
    </location>
</feature>
<dbReference type="OrthoDB" id="636214at2"/>
<keyword evidence="3 6" id="KW-0732">Signal</keyword>
<evidence type="ECO:0000256" key="4">
    <source>
        <dbReference type="ARBA" id="ARBA00023136"/>
    </source>
</evidence>
<dbReference type="Pfam" id="PF14322">
    <property type="entry name" value="SusD-like_3"/>
    <property type="match status" value="1"/>
</dbReference>
<comment type="similarity">
    <text evidence="2">Belongs to the SusD family.</text>
</comment>
<evidence type="ECO:0000256" key="3">
    <source>
        <dbReference type="ARBA" id="ARBA00022729"/>
    </source>
</evidence>
<sequence length="522" mass="58403">MIRKIHKTATLMLLSGALLLGPTSCKDFLDEQAPSALTPDSFYTIPDHAEAAVAAVYADLRLLYGGAGIFSSTWQMFEAPTGTSGTETAQNSNLNNLYALVYDGNTEHIINAWSSLYRVIANANLVLEKVPAITPMDEAQKSRVLAEARFLRAWAYFHAVRLWGDIPLITTPQTASTEQFLPARAPQEQVYNQIVADLTEAEKAPLAWINVNGRVGMAAVKTQLAKVYLTMAGFPLSKGATHYKLAADKSLEVITYANANPTVVGLFPTYMDIHDERLENRLEHLFSIQYNNSVGVAGNPMGNMFPNFKPVTFNGPGGTGSTVPWLGFYQSFEPGDLRAKDQDGWFYTTYFTNGNGARFDLGAPYIFKHFNFIANGREGVAGTRNDNLNVPQIRYAETLLIYAEAQNEVGGPNQAAYDAYKRIRDRAKLTTPALGTFNQASFREAVWRERWWELCYEQITWYDMVRLRKVFDEKTKGFNNFVGHQNLSAKTAFQERHLLFPIPRPEMLNNPNLKTQNPGYPN</sequence>
<proteinExistence type="inferred from homology"/>
<keyword evidence="4" id="KW-0472">Membrane</keyword>
<comment type="caution">
    <text evidence="9">The sequence shown here is derived from an EMBL/GenBank/DDBJ whole genome shotgun (WGS) entry which is preliminary data.</text>
</comment>
<comment type="subcellular location">
    <subcellularLocation>
        <location evidence="1">Cell outer membrane</location>
    </subcellularLocation>
</comment>
<dbReference type="AlphaFoldDB" id="A0A418MI32"/>
<dbReference type="Proteomes" id="UP000283523">
    <property type="component" value="Unassembled WGS sequence"/>
</dbReference>
<dbReference type="EMBL" id="QXED01000001">
    <property type="protein sequence ID" value="RIV27098.1"/>
    <property type="molecule type" value="Genomic_DNA"/>
</dbReference>
<evidence type="ECO:0000256" key="2">
    <source>
        <dbReference type="ARBA" id="ARBA00006275"/>
    </source>
</evidence>